<evidence type="ECO:0000313" key="2">
    <source>
        <dbReference type="Proteomes" id="UP000245697"/>
    </source>
</evidence>
<protein>
    <submittedName>
        <fullName evidence="1">Uncharacterized protein</fullName>
    </submittedName>
</protein>
<gene>
    <name evidence="1" type="ORF">BC793_102333</name>
</gene>
<accession>A0A316FT67</accession>
<dbReference type="AlphaFoldDB" id="A0A316FT67"/>
<dbReference type="Proteomes" id="UP000245697">
    <property type="component" value="Unassembled WGS sequence"/>
</dbReference>
<evidence type="ECO:0000313" key="1">
    <source>
        <dbReference type="EMBL" id="PWK51305.1"/>
    </source>
</evidence>
<sequence length="165" mass="18727">MDVVTQWVTTEWTRRSRGGPGAALRSAVPQGFRLPARWRSVVHEVMITERNDFRPIESIGAEPPEREPGLARSGLRLVRADKGVRVELLPARLGDPSRGRRPSAVWLAPGEWLRWQVNYRMSGQRIDVGRGEYRQDTLNIAVGPADPELFFGEPTRHIDERGLLR</sequence>
<dbReference type="OrthoDB" id="3295282at2"/>
<comment type="caution">
    <text evidence="1">The sequence shown here is derived from an EMBL/GenBank/DDBJ whole genome shotgun (WGS) entry which is preliminary data.</text>
</comment>
<name>A0A316FT67_9ACTN</name>
<organism evidence="1 2">
    <name type="scientific">Actinoplanes xinjiangensis</name>
    <dbReference type="NCBI Taxonomy" id="512350"/>
    <lineage>
        <taxon>Bacteria</taxon>
        <taxon>Bacillati</taxon>
        <taxon>Actinomycetota</taxon>
        <taxon>Actinomycetes</taxon>
        <taxon>Micromonosporales</taxon>
        <taxon>Micromonosporaceae</taxon>
        <taxon>Actinoplanes</taxon>
    </lineage>
</organism>
<proteinExistence type="predicted"/>
<dbReference type="EMBL" id="QGGR01000002">
    <property type="protein sequence ID" value="PWK51305.1"/>
    <property type="molecule type" value="Genomic_DNA"/>
</dbReference>
<keyword evidence="2" id="KW-1185">Reference proteome</keyword>
<reference evidence="1 2" key="1">
    <citation type="submission" date="2018-05" db="EMBL/GenBank/DDBJ databases">
        <title>Genomic Encyclopedia of Archaeal and Bacterial Type Strains, Phase II (KMG-II): from individual species to whole genera.</title>
        <authorList>
            <person name="Goeker M."/>
        </authorList>
    </citation>
    <scope>NUCLEOTIDE SEQUENCE [LARGE SCALE GENOMIC DNA]</scope>
    <source>
        <strain evidence="1 2">DSM 45184</strain>
    </source>
</reference>